<dbReference type="Gene3D" id="3.90.76.10">
    <property type="entry name" value="Dipeptide-binding Protein, Domain 1"/>
    <property type="match status" value="1"/>
</dbReference>
<reference evidence="7" key="1">
    <citation type="submission" date="2017-05" db="EMBL/GenBank/DDBJ databases">
        <authorList>
            <person name="Macchi M."/>
            <person name="Festa S."/>
            <person name="Coppotelli B.M."/>
            <person name="Morelli I.S."/>
        </authorList>
    </citation>
    <scope>NUCLEOTIDE SEQUENCE [LARGE SCALE GENOMIC DNA]</scope>
    <source>
        <strain evidence="7">I</strain>
    </source>
</reference>
<dbReference type="STRING" id="1122125.GCA_000423185_01957"/>
<comment type="caution">
    <text evidence="6">The sequence shown here is derived from an EMBL/GenBank/DDBJ whole genome shotgun (WGS) entry which is preliminary data.</text>
</comment>
<dbReference type="PIRSF" id="PIRSF002741">
    <property type="entry name" value="MppA"/>
    <property type="match status" value="1"/>
</dbReference>
<dbReference type="PANTHER" id="PTHR30290">
    <property type="entry name" value="PERIPLASMIC BINDING COMPONENT OF ABC TRANSPORTER"/>
    <property type="match status" value="1"/>
</dbReference>
<keyword evidence="7" id="KW-1185">Reference proteome</keyword>
<dbReference type="Proteomes" id="UP000196655">
    <property type="component" value="Unassembled WGS sequence"/>
</dbReference>
<dbReference type="GO" id="GO:0030288">
    <property type="term" value="C:outer membrane-bounded periplasmic space"/>
    <property type="evidence" value="ECO:0007669"/>
    <property type="project" value="UniProtKB-ARBA"/>
</dbReference>
<comment type="subcellular location">
    <subcellularLocation>
        <location evidence="1">Periplasm</location>
    </subcellularLocation>
</comment>
<name>A0A211ZUG0_9PROT</name>
<dbReference type="GO" id="GO:1904680">
    <property type="term" value="F:peptide transmembrane transporter activity"/>
    <property type="evidence" value="ECO:0007669"/>
    <property type="project" value="TreeGrafter"/>
</dbReference>
<dbReference type="OrthoDB" id="9803988at2"/>
<evidence type="ECO:0000313" key="7">
    <source>
        <dbReference type="Proteomes" id="UP000196655"/>
    </source>
</evidence>
<evidence type="ECO:0000256" key="3">
    <source>
        <dbReference type="ARBA" id="ARBA00022729"/>
    </source>
</evidence>
<dbReference type="Gene3D" id="3.40.190.10">
    <property type="entry name" value="Periplasmic binding protein-like II"/>
    <property type="match status" value="1"/>
</dbReference>
<accession>A0A211ZUG0</accession>
<feature type="chain" id="PRO_5011990259" evidence="4">
    <location>
        <begin position="28"/>
        <end position="530"/>
    </location>
</feature>
<proteinExistence type="inferred from homology"/>
<dbReference type="InterPro" id="IPR030678">
    <property type="entry name" value="Peptide/Ni-bd"/>
</dbReference>
<comment type="similarity">
    <text evidence="2">Belongs to the bacterial solute-binding protein 5 family.</text>
</comment>
<evidence type="ECO:0000313" key="6">
    <source>
        <dbReference type="EMBL" id="OWJ68938.1"/>
    </source>
</evidence>
<dbReference type="InterPro" id="IPR039424">
    <property type="entry name" value="SBP_5"/>
</dbReference>
<sequence length="530" mass="58040">MEVAMRMLLRAAVAAVLLAGTSAGALAVERGGEMRYGRYADSLFLDPVLNDANVDIWILTNLYDTLLQPSADGLSVEPGLASAWKVSDDGLSVTLTLRDGTKFSDGKPITADDVKWSLDRARNPKNGIWNSLVASIAEVTVQDPKTVVLKLQHPDPAIIAALSTFNTAILPKAAFEATPGATDDEKAHAFAEHPVGSGPFMFDKWERGSSMRIVRNPYYWKMGEDGKPLPYLDAVDFEIIPDDATRILKLQSGELDGAEFIPYARVAELQGDADLQMQLYPSTRVQYIVMNVRPKLADGSDNPLSNEKVRQALNYAVDKDAIIQIVTHGVGKPQTSYMSSATLYHSGDTPLYPVDVAKAKQLLADAGFPNGFTTSVMALPGNQDQLGIGAAVQQMWAAVGVKLDIEQVDNATLTDRYRKGNFSMRMAAWTDDLNDPSEITSYFAYSPVIDALHSGWKNDEVDKLFEASQRESDAKKRAEEYAQIQKIYAETGPILYLYETPYPVALRKNVQGFVQIPLGNNIFAGAYLAK</sequence>
<feature type="signal peptide" evidence="4">
    <location>
        <begin position="1"/>
        <end position="27"/>
    </location>
</feature>
<organism evidence="6 7">
    <name type="scientific">Inquilinus limosus</name>
    <dbReference type="NCBI Taxonomy" id="171674"/>
    <lineage>
        <taxon>Bacteria</taxon>
        <taxon>Pseudomonadati</taxon>
        <taxon>Pseudomonadota</taxon>
        <taxon>Alphaproteobacteria</taxon>
        <taxon>Rhodospirillales</taxon>
        <taxon>Rhodospirillaceae</taxon>
        <taxon>Inquilinus</taxon>
    </lineage>
</organism>
<protein>
    <submittedName>
        <fullName evidence="6">Peptide ABC transporter substrate-binding protein</fullName>
    </submittedName>
</protein>
<evidence type="ECO:0000256" key="4">
    <source>
        <dbReference type="SAM" id="SignalP"/>
    </source>
</evidence>
<dbReference type="InterPro" id="IPR000914">
    <property type="entry name" value="SBP_5_dom"/>
</dbReference>
<dbReference type="EMBL" id="NHON01000002">
    <property type="protein sequence ID" value="OWJ68938.1"/>
    <property type="molecule type" value="Genomic_DNA"/>
</dbReference>
<dbReference type="CDD" id="cd00995">
    <property type="entry name" value="PBP2_NikA_DppA_OppA_like"/>
    <property type="match status" value="1"/>
</dbReference>
<dbReference type="GO" id="GO:0015833">
    <property type="term" value="P:peptide transport"/>
    <property type="evidence" value="ECO:0007669"/>
    <property type="project" value="TreeGrafter"/>
</dbReference>
<dbReference type="SUPFAM" id="SSF53850">
    <property type="entry name" value="Periplasmic binding protein-like II"/>
    <property type="match status" value="1"/>
</dbReference>
<evidence type="ECO:0000256" key="1">
    <source>
        <dbReference type="ARBA" id="ARBA00004418"/>
    </source>
</evidence>
<feature type="domain" description="Solute-binding protein family 5" evidence="5">
    <location>
        <begin position="76"/>
        <end position="446"/>
    </location>
</feature>
<dbReference type="PANTHER" id="PTHR30290:SF38">
    <property type="entry name" value="D,D-DIPEPTIDE-BINDING PERIPLASMIC PROTEIN DDPA-RELATED"/>
    <property type="match status" value="1"/>
</dbReference>
<dbReference type="Gene3D" id="3.10.105.10">
    <property type="entry name" value="Dipeptide-binding Protein, Domain 3"/>
    <property type="match status" value="1"/>
</dbReference>
<evidence type="ECO:0000259" key="5">
    <source>
        <dbReference type="Pfam" id="PF00496"/>
    </source>
</evidence>
<evidence type="ECO:0000256" key="2">
    <source>
        <dbReference type="ARBA" id="ARBA00005695"/>
    </source>
</evidence>
<dbReference type="AlphaFoldDB" id="A0A211ZUG0"/>
<dbReference type="Pfam" id="PF00496">
    <property type="entry name" value="SBP_bac_5"/>
    <property type="match status" value="1"/>
</dbReference>
<keyword evidence="3 4" id="KW-0732">Signal</keyword>
<gene>
    <name evidence="6" type="ORF">BWR60_02370</name>
</gene>
<dbReference type="GO" id="GO:0043190">
    <property type="term" value="C:ATP-binding cassette (ABC) transporter complex"/>
    <property type="evidence" value="ECO:0007669"/>
    <property type="project" value="InterPro"/>
</dbReference>